<evidence type="ECO:0000256" key="3">
    <source>
        <dbReference type="PROSITE-ProRule" id="PRU00169"/>
    </source>
</evidence>
<dbReference type="InterPro" id="IPR043128">
    <property type="entry name" value="Rev_trsase/Diguanyl_cyclase"/>
</dbReference>
<dbReference type="KEGG" id="gfe:Gferi_17080"/>
<dbReference type="FunFam" id="3.30.70.270:FF:000001">
    <property type="entry name" value="Diguanylate cyclase domain protein"/>
    <property type="match status" value="1"/>
</dbReference>
<dbReference type="GO" id="GO:0043709">
    <property type="term" value="P:cell adhesion involved in single-species biofilm formation"/>
    <property type="evidence" value="ECO:0007669"/>
    <property type="project" value="TreeGrafter"/>
</dbReference>
<evidence type="ECO:0000313" key="7">
    <source>
        <dbReference type="Proteomes" id="UP000095743"/>
    </source>
</evidence>
<sequence length="299" mass="34347">MCQYNRLIKLLLVEDNHGDARLITEILKEVSDIKFAITHVRRLEDACKILREENLDIALVDLGLPDSQGYETFLKIKQQSDEIPIILLTGLSCEDMAIRAVQEGAQDYLYKEEVTKEILIRSIQYAIERQQLLKKLQIQSSIDELTGLYNRRGFLDLAARERKAAVRTNQVMLLIYIDLDGLKQVNDTFGHHEGDRAIIDTAAILKNTFRESDIIARIGGDEFVVIALCKEVKAMETITERLHLMVEKHNHLKNRPYKLSASIGVAMHCANQPRTIEELLRIADENMYRDKKNIYNIIS</sequence>
<dbReference type="InterPro" id="IPR011006">
    <property type="entry name" value="CheY-like_superfamily"/>
</dbReference>
<dbReference type="SUPFAM" id="SSF52172">
    <property type="entry name" value="CheY-like"/>
    <property type="match status" value="1"/>
</dbReference>
<evidence type="ECO:0000313" key="6">
    <source>
        <dbReference type="EMBL" id="AOT71111.1"/>
    </source>
</evidence>
<dbReference type="InterPro" id="IPR050469">
    <property type="entry name" value="Diguanylate_Cyclase"/>
</dbReference>
<dbReference type="Gene3D" id="3.30.70.270">
    <property type="match status" value="1"/>
</dbReference>
<dbReference type="PANTHER" id="PTHR45138">
    <property type="entry name" value="REGULATORY COMPONENTS OF SENSORY TRANSDUCTION SYSTEM"/>
    <property type="match status" value="1"/>
</dbReference>
<dbReference type="GO" id="GO:0005886">
    <property type="term" value="C:plasma membrane"/>
    <property type="evidence" value="ECO:0007669"/>
    <property type="project" value="TreeGrafter"/>
</dbReference>
<evidence type="ECO:0000256" key="2">
    <source>
        <dbReference type="ARBA" id="ARBA00024867"/>
    </source>
</evidence>
<proteinExistence type="predicted"/>
<evidence type="ECO:0000256" key="1">
    <source>
        <dbReference type="ARBA" id="ARBA00018672"/>
    </source>
</evidence>
<dbReference type="InterPro" id="IPR029787">
    <property type="entry name" value="Nucleotide_cyclase"/>
</dbReference>
<evidence type="ECO:0000259" key="4">
    <source>
        <dbReference type="PROSITE" id="PS50110"/>
    </source>
</evidence>
<evidence type="ECO:0000259" key="5">
    <source>
        <dbReference type="PROSITE" id="PS50887"/>
    </source>
</evidence>
<gene>
    <name evidence="6" type="ORF">Gferi_17080</name>
</gene>
<organism evidence="6 7">
    <name type="scientific">Geosporobacter ferrireducens</name>
    <dbReference type="NCBI Taxonomy" id="1424294"/>
    <lineage>
        <taxon>Bacteria</taxon>
        <taxon>Bacillati</taxon>
        <taxon>Bacillota</taxon>
        <taxon>Clostridia</taxon>
        <taxon>Peptostreptococcales</taxon>
        <taxon>Thermotaleaceae</taxon>
        <taxon>Geosporobacter</taxon>
    </lineage>
</organism>
<dbReference type="Pfam" id="PF00990">
    <property type="entry name" value="GGDEF"/>
    <property type="match status" value="1"/>
</dbReference>
<dbReference type="Gene3D" id="3.40.50.2300">
    <property type="match status" value="1"/>
</dbReference>
<protein>
    <recommendedName>
        <fullName evidence="1">Stage 0 sporulation protein A homolog</fullName>
    </recommendedName>
</protein>
<dbReference type="CDD" id="cd01949">
    <property type="entry name" value="GGDEF"/>
    <property type="match status" value="1"/>
</dbReference>
<dbReference type="InterPro" id="IPR000160">
    <property type="entry name" value="GGDEF_dom"/>
</dbReference>
<dbReference type="PROSITE" id="PS50887">
    <property type="entry name" value="GGDEF"/>
    <property type="match status" value="1"/>
</dbReference>
<dbReference type="SMART" id="SM00448">
    <property type="entry name" value="REC"/>
    <property type="match status" value="1"/>
</dbReference>
<dbReference type="GO" id="GO:1902201">
    <property type="term" value="P:negative regulation of bacterial-type flagellum-dependent cell motility"/>
    <property type="evidence" value="ECO:0007669"/>
    <property type="project" value="TreeGrafter"/>
</dbReference>
<feature type="domain" description="GGDEF" evidence="5">
    <location>
        <begin position="170"/>
        <end position="299"/>
    </location>
</feature>
<dbReference type="Proteomes" id="UP000095743">
    <property type="component" value="Chromosome"/>
</dbReference>
<keyword evidence="3" id="KW-0597">Phosphoprotein</keyword>
<dbReference type="GO" id="GO:0000160">
    <property type="term" value="P:phosphorelay signal transduction system"/>
    <property type="evidence" value="ECO:0007669"/>
    <property type="project" value="InterPro"/>
</dbReference>
<dbReference type="CDD" id="cd00156">
    <property type="entry name" value="REC"/>
    <property type="match status" value="1"/>
</dbReference>
<dbReference type="RefSeq" id="WP_069978594.1">
    <property type="nucleotide sequence ID" value="NZ_CP017269.1"/>
</dbReference>
<dbReference type="PANTHER" id="PTHR45138:SF9">
    <property type="entry name" value="DIGUANYLATE CYCLASE DGCM-RELATED"/>
    <property type="match status" value="1"/>
</dbReference>
<dbReference type="NCBIfam" id="TIGR00254">
    <property type="entry name" value="GGDEF"/>
    <property type="match status" value="1"/>
</dbReference>
<dbReference type="SUPFAM" id="SSF55073">
    <property type="entry name" value="Nucleotide cyclase"/>
    <property type="match status" value="1"/>
</dbReference>
<dbReference type="EMBL" id="CP017269">
    <property type="protein sequence ID" value="AOT71111.1"/>
    <property type="molecule type" value="Genomic_DNA"/>
</dbReference>
<dbReference type="AlphaFoldDB" id="A0A1D8GJM4"/>
<dbReference type="Pfam" id="PF00072">
    <property type="entry name" value="Response_reg"/>
    <property type="match status" value="1"/>
</dbReference>
<accession>A0A1D8GJM4</accession>
<dbReference type="InterPro" id="IPR001789">
    <property type="entry name" value="Sig_transdc_resp-reg_receiver"/>
</dbReference>
<keyword evidence="7" id="KW-1185">Reference proteome</keyword>
<name>A0A1D8GJM4_9FIRM</name>
<comment type="function">
    <text evidence="2">May play the central regulatory role in sporulation. It may be an element of the effector pathway responsible for the activation of sporulation genes in response to nutritional stress. Spo0A may act in concert with spo0H (a sigma factor) to control the expression of some genes that are critical to the sporulation process.</text>
</comment>
<feature type="domain" description="Response regulatory" evidence="4">
    <location>
        <begin position="9"/>
        <end position="126"/>
    </location>
</feature>
<dbReference type="OrthoDB" id="9805474at2"/>
<dbReference type="STRING" id="1424294.Gferi_17080"/>
<dbReference type="GO" id="GO:0052621">
    <property type="term" value="F:diguanylate cyclase activity"/>
    <property type="evidence" value="ECO:0007669"/>
    <property type="project" value="TreeGrafter"/>
</dbReference>
<feature type="modified residue" description="4-aspartylphosphate" evidence="3">
    <location>
        <position position="61"/>
    </location>
</feature>
<reference evidence="6 7" key="1">
    <citation type="submission" date="2016-09" db="EMBL/GenBank/DDBJ databases">
        <title>Genomic analysis reveals versatility of anaerobic energy metabolism of Geosporobacter ferrireducens IRF9 of phylum Firmicutes.</title>
        <authorList>
            <person name="Kim S.-J."/>
        </authorList>
    </citation>
    <scope>NUCLEOTIDE SEQUENCE [LARGE SCALE GENOMIC DNA]</scope>
    <source>
        <strain evidence="6 7">IRF9</strain>
    </source>
</reference>
<dbReference type="PROSITE" id="PS50110">
    <property type="entry name" value="RESPONSE_REGULATORY"/>
    <property type="match status" value="1"/>
</dbReference>
<dbReference type="SMART" id="SM00267">
    <property type="entry name" value="GGDEF"/>
    <property type="match status" value="1"/>
</dbReference>